<dbReference type="Proteomes" id="UP001195483">
    <property type="component" value="Unassembled WGS sequence"/>
</dbReference>
<name>A0AAE0TI44_9BIVA</name>
<dbReference type="AlphaFoldDB" id="A0AAE0TI44"/>
<keyword evidence="2" id="KW-1185">Reference proteome</keyword>
<evidence type="ECO:0000313" key="1">
    <source>
        <dbReference type="EMBL" id="KAK3610043.1"/>
    </source>
</evidence>
<reference evidence="1" key="1">
    <citation type="journal article" date="2021" name="Genome Biol. Evol.">
        <title>A High-Quality Reference Genome for a Parasitic Bivalve with Doubly Uniparental Inheritance (Bivalvia: Unionida).</title>
        <authorList>
            <person name="Smith C.H."/>
        </authorList>
    </citation>
    <scope>NUCLEOTIDE SEQUENCE</scope>
    <source>
        <strain evidence="1">CHS0354</strain>
    </source>
</reference>
<comment type="caution">
    <text evidence="1">The sequence shown here is derived from an EMBL/GenBank/DDBJ whole genome shotgun (WGS) entry which is preliminary data.</text>
</comment>
<proteinExistence type="predicted"/>
<reference evidence="1" key="2">
    <citation type="journal article" date="2021" name="Genome Biol. Evol.">
        <title>Developing a high-quality reference genome for a parasitic bivalve with doubly uniparental inheritance (Bivalvia: Unionida).</title>
        <authorList>
            <person name="Smith C.H."/>
        </authorList>
    </citation>
    <scope>NUCLEOTIDE SEQUENCE</scope>
    <source>
        <strain evidence="1">CHS0354</strain>
        <tissue evidence="1">Mantle</tissue>
    </source>
</reference>
<dbReference type="EMBL" id="JAEAOA010001913">
    <property type="protein sequence ID" value="KAK3610043.1"/>
    <property type="molecule type" value="Genomic_DNA"/>
</dbReference>
<protein>
    <submittedName>
        <fullName evidence="1">Uncharacterized protein</fullName>
    </submittedName>
</protein>
<dbReference type="PANTHER" id="PTHR14187:SF5">
    <property type="entry name" value="HEAT SHOCK 70 KDA PROTEIN 12A"/>
    <property type="match status" value="1"/>
</dbReference>
<accession>A0AAE0TI44</accession>
<organism evidence="1 2">
    <name type="scientific">Potamilus streckersoni</name>
    <dbReference type="NCBI Taxonomy" id="2493646"/>
    <lineage>
        <taxon>Eukaryota</taxon>
        <taxon>Metazoa</taxon>
        <taxon>Spiralia</taxon>
        <taxon>Lophotrochozoa</taxon>
        <taxon>Mollusca</taxon>
        <taxon>Bivalvia</taxon>
        <taxon>Autobranchia</taxon>
        <taxon>Heteroconchia</taxon>
        <taxon>Palaeoheterodonta</taxon>
        <taxon>Unionida</taxon>
        <taxon>Unionoidea</taxon>
        <taxon>Unionidae</taxon>
        <taxon>Ambleminae</taxon>
        <taxon>Lampsilini</taxon>
        <taxon>Potamilus</taxon>
    </lineage>
</organism>
<reference evidence="1" key="3">
    <citation type="submission" date="2023-05" db="EMBL/GenBank/DDBJ databases">
        <authorList>
            <person name="Smith C.H."/>
        </authorList>
    </citation>
    <scope>NUCLEOTIDE SEQUENCE</scope>
    <source>
        <strain evidence="1">CHS0354</strain>
        <tissue evidence="1">Mantle</tissue>
    </source>
</reference>
<dbReference type="PANTHER" id="PTHR14187">
    <property type="entry name" value="ALPHA KINASE/ELONGATION FACTOR 2 KINASE"/>
    <property type="match status" value="1"/>
</dbReference>
<gene>
    <name evidence="1" type="ORF">CHS0354_032400</name>
</gene>
<evidence type="ECO:0000313" key="2">
    <source>
        <dbReference type="Proteomes" id="UP001195483"/>
    </source>
</evidence>
<sequence length="260" mass="28942">MLQAGLKEERISVVLESEAINQYCKNSVLWKTLNVAGAPIGSIIVIANLAEAKGELTFHEKKSIGAVTGAYKTVSGPWGTQSVSDGFMQALTLILGNDLIEQFKREYPNIYTDLCKTIAVRGKSIRLDIERYVNLRFPVENFDALCRRNFFKSFRDCVEDSEYSAKIKVANVNIDVDANLFKRIFSRVTDAIVGHVKEHQMAGGIQRNSFFALTGNFSDYEMLTATILPKLENIGVRTVIIKPDESPILKGAIAYGFTCE</sequence>